<evidence type="ECO:0008006" key="5">
    <source>
        <dbReference type="Google" id="ProtNLM"/>
    </source>
</evidence>
<sequence length="255" mass="27790">MLNNALRLQGRKALVTGSTSGIGLAIAERLATEGAKVIVSSRQQNNVDDTVKSLTDKGLDVRGVVCHIGKTEERKNLVKEAEKLGGLDIFVQCAGVNPFMGSILDCPEEAWDKTFDINVKTSWLLTKELFHLLKQSKHGRVIYNSSVSAFIPYEVLGAYPISKMALISLTKMAALHLGHWNVTVNCLVPGVIETPFSEILMQDELGKENWMALSCIKRFGKPNEVAGLTAFLASDDSTYISGEAICITGGFLSRM</sequence>
<dbReference type="PRINTS" id="PR00081">
    <property type="entry name" value="GDHRDH"/>
</dbReference>
<keyword evidence="4" id="KW-1185">Reference proteome</keyword>
<dbReference type="InterPro" id="IPR002347">
    <property type="entry name" value="SDR_fam"/>
</dbReference>
<dbReference type="PANTHER" id="PTHR43943:SF2">
    <property type="entry name" value="DEHYDROGENASE_REDUCTASE 4"/>
    <property type="match status" value="1"/>
</dbReference>
<keyword evidence="2" id="KW-0560">Oxidoreductase</keyword>
<dbReference type="InterPro" id="IPR020904">
    <property type="entry name" value="Sc_DH/Rdtase_CS"/>
</dbReference>
<accession>A0A9P0DCX6</accession>
<dbReference type="PROSITE" id="PS00061">
    <property type="entry name" value="ADH_SHORT"/>
    <property type="match status" value="1"/>
</dbReference>
<dbReference type="AlphaFoldDB" id="A0A9P0DCX6"/>
<dbReference type="Pfam" id="PF13561">
    <property type="entry name" value="adh_short_C2"/>
    <property type="match status" value="1"/>
</dbReference>
<evidence type="ECO:0000313" key="3">
    <source>
        <dbReference type="EMBL" id="CAH1114453.1"/>
    </source>
</evidence>
<protein>
    <recommendedName>
        <fullName evidence="5">Dehydrogenase/reductase SDR family member 4</fullName>
    </recommendedName>
</protein>
<dbReference type="SUPFAM" id="SSF51735">
    <property type="entry name" value="NAD(P)-binding Rossmann-fold domains"/>
    <property type="match status" value="1"/>
</dbReference>
<dbReference type="Gene3D" id="3.40.50.720">
    <property type="entry name" value="NAD(P)-binding Rossmann-like Domain"/>
    <property type="match status" value="1"/>
</dbReference>
<dbReference type="Proteomes" id="UP001153636">
    <property type="component" value="Chromosome 8"/>
</dbReference>
<reference evidence="3" key="1">
    <citation type="submission" date="2022-01" db="EMBL/GenBank/DDBJ databases">
        <authorList>
            <person name="King R."/>
        </authorList>
    </citation>
    <scope>NUCLEOTIDE SEQUENCE</scope>
</reference>
<dbReference type="GO" id="GO:0004090">
    <property type="term" value="F:carbonyl reductase (NADPH) activity"/>
    <property type="evidence" value="ECO:0007669"/>
    <property type="project" value="TreeGrafter"/>
</dbReference>
<comment type="similarity">
    <text evidence="1">Belongs to the short-chain dehydrogenases/reductases (SDR) family.</text>
</comment>
<dbReference type="FunFam" id="3.40.50.720:FF:000084">
    <property type="entry name" value="Short-chain dehydrogenase reductase"/>
    <property type="match status" value="1"/>
</dbReference>
<dbReference type="InterPro" id="IPR036291">
    <property type="entry name" value="NAD(P)-bd_dom_sf"/>
</dbReference>
<dbReference type="OrthoDB" id="1669814at2759"/>
<proteinExistence type="inferred from homology"/>
<evidence type="ECO:0000256" key="2">
    <source>
        <dbReference type="ARBA" id="ARBA00023002"/>
    </source>
</evidence>
<dbReference type="EMBL" id="OV651820">
    <property type="protein sequence ID" value="CAH1114453.1"/>
    <property type="molecule type" value="Genomic_DNA"/>
</dbReference>
<evidence type="ECO:0000313" key="4">
    <source>
        <dbReference type="Proteomes" id="UP001153636"/>
    </source>
</evidence>
<evidence type="ECO:0000256" key="1">
    <source>
        <dbReference type="ARBA" id="ARBA00006484"/>
    </source>
</evidence>
<gene>
    <name evidence="3" type="ORF">PSYICH_LOCUS14342</name>
</gene>
<organism evidence="3 4">
    <name type="scientific">Psylliodes chrysocephalus</name>
    <dbReference type="NCBI Taxonomy" id="3402493"/>
    <lineage>
        <taxon>Eukaryota</taxon>
        <taxon>Metazoa</taxon>
        <taxon>Ecdysozoa</taxon>
        <taxon>Arthropoda</taxon>
        <taxon>Hexapoda</taxon>
        <taxon>Insecta</taxon>
        <taxon>Pterygota</taxon>
        <taxon>Neoptera</taxon>
        <taxon>Endopterygota</taxon>
        <taxon>Coleoptera</taxon>
        <taxon>Polyphaga</taxon>
        <taxon>Cucujiformia</taxon>
        <taxon>Chrysomeloidea</taxon>
        <taxon>Chrysomelidae</taxon>
        <taxon>Galerucinae</taxon>
        <taxon>Alticini</taxon>
        <taxon>Psylliodes</taxon>
    </lineage>
</organism>
<name>A0A9P0DCX6_9CUCU</name>
<dbReference type="PANTHER" id="PTHR43943">
    <property type="entry name" value="DEHYDROGENASE/REDUCTASE (SDR FAMILY) MEMBER 4"/>
    <property type="match status" value="1"/>
</dbReference>